<proteinExistence type="predicted"/>
<feature type="transmembrane region" description="Helical" evidence="8">
    <location>
        <begin position="154"/>
        <end position="175"/>
    </location>
</feature>
<name>A0A078A1G6_STYLE</name>
<evidence type="ECO:0000256" key="7">
    <source>
        <dbReference type="ARBA" id="ARBA00041910"/>
    </source>
</evidence>
<dbReference type="InParanoid" id="A0A078A1G6"/>
<dbReference type="PANTHER" id="PTHR23294:SF0">
    <property type="entry name" value="UNC93-LIKE PROTEIN MFSD11"/>
    <property type="match status" value="1"/>
</dbReference>
<dbReference type="GO" id="GO:0016020">
    <property type="term" value="C:membrane"/>
    <property type="evidence" value="ECO:0007669"/>
    <property type="project" value="UniProtKB-SubCell"/>
</dbReference>
<dbReference type="EMBL" id="CCKQ01004946">
    <property type="protein sequence ID" value="CDW76096.1"/>
    <property type="molecule type" value="Genomic_DNA"/>
</dbReference>
<dbReference type="Pfam" id="PF05978">
    <property type="entry name" value="UNC-93"/>
    <property type="match status" value="1"/>
</dbReference>
<evidence type="ECO:0000256" key="2">
    <source>
        <dbReference type="ARBA" id="ARBA00022692"/>
    </source>
</evidence>
<dbReference type="Proteomes" id="UP000039865">
    <property type="component" value="Unassembled WGS sequence"/>
</dbReference>
<dbReference type="SUPFAM" id="SSF103473">
    <property type="entry name" value="MFS general substrate transporter"/>
    <property type="match status" value="1"/>
</dbReference>
<reference evidence="9 10" key="1">
    <citation type="submission" date="2014-06" db="EMBL/GenBank/DDBJ databases">
        <authorList>
            <person name="Swart Estienne"/>
        </authorList>
    </citation>
    <scope>NUCLEOTIDE SEQUENCE [LARGE SCALE GENOMIC DNA]</scope>
    <source>
        <strain evidence="9 10">130c</strain>
    </source>
</reference>
<feature type="transmembrane region" description="Helical" evidence="8">
    <location>
        <begin position="244"/>
        <end position="266"/>
    </location>
</feature>
<dbReference type="OrthoDB" id="289546at2759"/>
<evidence type="ECO:0000256" key="4">
    <source>
        <dbReference type="ARBA" id="ARBA00023136"/>
    </source>
</evidence>
<dbReference type="InterPro" id="IPR036259">
    <property type="entry name" value="MFS_trans_sf"/>
</dbReference>
<evidence type="ECO:0000256" key="8">
    <source>
        <dbReference type="SAM" id="Phobius"/>
    </source>
</evidence>
<keyword evidence="2 8" id="KW-0812">Transmembrane</keyword>
<dbReference type="PANTHER" id="PTHR23294">
    <property type="entry name" value="ET TRANSLATION PRODUCT-RELATED"/>
    <property type="match status" value="1"/>
</dbReference>
<dbReference type="AlphaFoldDB" id="A0A078A1G6"/>
<protein>
    <recommendedName>
        <fullName evidence="6">UNC93-like protein MFSD11</fullName>
    </recommendedName>
    <alternativeName>
        <fullName evidence="7">Major facilitator superfamily domain-containing protein 11</fullName>
    </alternativeName>
</protein>
<keyword evidence="5" id="KW-0325">Glycoprotein</keyword>
<comment type="subcellular location">
    <subcellularLocation>
        <location evidence="1">Membrane</location>
        <topology evidence="1">Multi-pass membrane protein</topology>
    </subcellularLocation>
</comment>
<keyword evidence="4 8" id="KW-0472">Membrane</keyword>
<evidence type="ECO:0000256" key="6">
    <source>
        <dbReference type="ARBA" id="ARBA00040302"/>
    </source>
</evidence>
<evidence type="ECO:0000256" key="3">
    <source>
        <dbReference type="ARBA" id="ARBA00022989"/>
    </source>
</evidence>
<dbReference type="Gene3D" id="1.20.1250.20">
    <property type="entry name" value="MFS general substrate transporter like domains"/>
    <property type="match status" value="1"/>
</dbReference>
<keyword evidence="3 8" id="KW-1133">Transmembrane helix</keyword>
<accession>A0A078A1G6</accession>
<feature type="transmembrane region" description="Helical" evidence="8">
    <location>
        <begin position="86"/>
        <end position="106"/>
    </location>
</feature>
<organism evidence="9 10">
    <name type="scientific">Stylonychia lemnae</name>
    <name type="common">Ciliate</name>
    <dbReference type="NCBI Taxonomy" id="5949"/>
    <lineage>
        <taxon>Eukaryota</taxon>
        <taxon>Sar</taxon>
        <taxon>Alveolata</taxon>
        <taxon>Ciliophora</taxon>
        <taxon>Intramacronucleata</taxon>
        <taxon>Spirotrichea</taxon>
        <taxon>Stichotrichia</taxon>
        <taxon>Sporadotrichida</taxon>
        <taxon>Oxytrichidae</taxon>
        <taxon>Stylonychinae</taxon>
        <taxon>Stylonychia</taxon>
    </lineage>
</organism>
<dbReference type="InterPro" id="IPR051617">
    <property type="entry name" value="UNC-93-like_regulator"/>
</dbReference>
<keyword evidence="10" id="KW-1185">Reference proteome</keyword>
<evidence type="ECO:0000313" key="10">
    <source>
        <dbReference type="Proteomes" id="UP000039865"/>
    </source>
</evidence>
<gene>
    <name evidence="9" type="primary">Contig1605.g1745</name>
    <name evidence="9" type="ORF">STYLEM_5092</name>
</gene>
<evidence type="ECO:0000256" key="1">
    <source>
        <dbReference type="ARBA" id="ARBA00004141"/>
    </source>
</evidence>
<evidence type="ECO:0000256" key="5">
    <source>
        <dbReference type="ARBA" id="ARBA00023180"/>
    </source>
</evidence>
<evidence type="ECO:0000313" key="9">
    <source>
        <dbReference type="EMBL" id="CDW76096.1"/>
    </source>
</evidence>
<dbReference type="InterPro" id="IPR010291">
    <property type="entry name" value="Ion_channel_UNC-93"/>
</dbReference>
<sequence length="327" mass="36480">MAGISSSSIIIFATLGKPKLQARIRAVDPNEANSQVNSLLVRSGDQQNQPNTGNTFVDDGDNYDSLPFWEEVRAIIKLMFSKRMMILLPQVFWTGISLAVYTGLLVPIITDTIPGNDDQDKFMKSMFAMVSLGVGEMVGGLFIGQIIDRYGNRWATVANIVMIIIQSAIAIIYIVIYEYSWLAFLMTFVWGFADSANCTHTSEMLGFEFDNNSQPYSIDNLGQAIGAFVFEIIEAWIYGKNTYLIFNIVVGGLGVLFNITTLFFTFKPMPRELEKRALRGTDIRLRKGSYIGSMLDSQKKSLNVEKTQSVSESQAEVVSRKKSKISS</sequence>
<feature type="transmembrane region" description="Helical" evidence="8">
    <location>
        <begin position="126"/>
        <end position="147"/>
    </location>
</feature>